<evidence type="ECO:0000313" key="2">
    <source>
        <dbReference type="EMBL" id="EPB79203.1"/>
    </source>
</evidence>
<feature type="domain" description="Reverse transcriptase" evidence="1">
    <location>
        <begin position="102"/>
        <end position="187"/>
    </location>
</feature>
<evidence type="ECO:0000259" key="1">
    <source>
        <dbReference type="Pfam" id="PF00078"/>
    </source>
</evidence>
<sequence length="191" mass="21715">MEYIMANFYTALYKSDSGQTAVLSPGEEVPPFVTSEVRHAIETMPRGKAPGGDGITVELLQACGPTLYNALARRSSLYLTKCEVPVAWKQSSTILLFKKGDKEDLENYRPITLLSVLYKIFTRCIMTRIRRTLDEAQLVEQAGFRRKFSTLDHIITCCRLIEVAREYQEPLVLTFIDHEKTFDSVEPALEE</sequence>
<dbReference type="EMBL" id="KE124798">
    <property type="protein sequence ID" value="EPB79203.1"/>
    <property type="molecule type" value="Genomic_DNA"/>
</dbReference>
<dbReference type="CDD" id="cd01650">
    <property type="entry name" value="RT_nLTR_like"/>
    <property type="match status" value="1"/>
</dbReference>
<dbReference type="InterPro" id="IPR043502">
    <property type="entry name" value="DNA/RNA_pol_sf"/>
</dbReference>
<dbReference type="InterPro" id="IPR000477">
    <property type="entry name" value="RT_dom"/>
</dbReference>
<protein>
    <recommendedName>
        <fullName evidence="1">Reverse transcriptase domain-containing protein</fullName>
    </recommendedName>
</protein>
<dbReference type="Proteomes" id="UP000054495">
    <property type="component" value="Unassembled WGS sequence"/>
</dbReference>
<accession>A0A0D6M6S2</accession>
<organism evidence="2 3">
    <name type="scientific">Ancylostoma ceylanicum</name>
    <dbReference type="NCBI Taxonomy" id="53326"/>
    <lineage>
        <taxon>Eukaryota</taxon>
        <taxon>Metazoa</taxon>
        <taxon>Ecdysozoa</taxon>
        <taxon>Nematoda</taxon>
        <taxon>Chromadorea</taxon>
        <taxon>Rhabditida</taxon>
        <taxon>Rhabditina</taxon>
        <taxon>Rhabditomorpha</taxon>
        <taxon>Strongyloidea</taxon>
        <taxon>Ancylostomatidae</taxon>
        <taxon>Ancylostomatinae</taxon>
        <taxon>Ancylostoma</taxon>
    </lineage>
</organism>
<reference evidence="2 3" key="1">
    <citation type="submission" date="2013-05" db="EMBL/GenBank/DDBJ databases">
        <title>Draft genome of the parasitic nematode Anyclostoma ceylanicum.</title>
        <authorList>
            <person name="Mitreva M."/>
        </authorList>
    </citation>
    <scope>NUCLEOTIDE SEQUENCE [LARGE SCALE GENOMIC DNA]</scope>
</reference>
<dbReference type="SUPFAM" id="SSF56672">
    <property type="entry name" value="DNA/RNA polymerases"/>
    <property type="match status" value="1"/>
</dbReference>
<name>A0A0D6M6S2_9BILA</name>
<dbReference type="PANTHER" id="PTHR19446">
    <property type="entry name" value="REVERSE TRANSCRIPTASES"/>
    <property type="match status" value="1"/>
</dbReference>
<dbReference type="AlphaFoldDB" id="A0A0D6M6S2"/>
<proteinExistence type="predicted"/>
<gene>
    <name evidence="2" type="ORF">ANCCEY_01730</name>
</gene>
<keyword evidence="3" id="KW-1185">Reference proteome</keyword>
<evidence type="ECO:0000313" key="3">
    <source>
        <dbReference type="Proteomes" id="UP000054495"/>
    </source>
</evidence>
<dbReference type="Pfam" id="PF00078">
    <property type="entry name" value="RVT_1"/>
    <property type="match status" value="1"/>
</dbReference>